<dbReference type="RefSeq" id="WP_395511531.1">
    <property type="nucleotide sequence ID" value="NZ_JBBDHD010000062.1"/>
</dbReference>
<proteinExistence type="predicted"/>
<accession>A0ABW7PHE0</accession>
<protein>
    <recommendedName>
        <fullName evidence="3">DUF4352 domain-containing protein</fullName>
    </recommendedName>
</protein>
<name>A0ABW7PHE0_9ACTN</name>
<reference evidence="1 2" key="1">
    <citation type="submission" date="2024-03" db="EMBL/GenBank/DDBJ databases">
        <title>Whole genome sequencing of Streptomyces racemochromogenes, to identify antimicrobial biosynthetic gene clusters.</title>
        <authorList>
            <person name="Suryawanshi P."/>
            <person name="Krishnaraj P.U."/>
            <person name="Arun Y.P."/>
            <person name="Suryawanshi M.P."/>
            <person name="Rakshit O."/>
        </authorList>
    </citation>
    <scope>NUCLEOTIDE SEQUENCE [LARGE SCALE GENOMIC DNA]</scope>
    <source>
        <strain evidence="1 2">AUDT626</strain>
    </source>
</reference>
<gene>
    <name evidence="1" type="ORF">WDV06_22290</name>
</gene>
<comment type="caution">
    <text evidence="1">The sequence shown here is derived from an EMBL/GenBank/DDBJ whole genome shotgun (WGS) entry which is preliminary data.</text>
</comment>
<evidence type="ECO:0000313" key="2">
    <source>
        <dbReference type="Proteomes" id="UP001610631"/>
    </source>
</evidence>
<organism evidence="1 2">
    <name type="scientific">Streptomyces racemochromogenes</name>
    <dbReference type="NCBI Taxonomy" id="67353"/>
    <lineage>
        <taxon>Bacteria</taxon>
        <taxon>Bacillati</taxon>
        <taxon>Actinomycetota</taxon>
        <taxon>Actinomycetes</taxon>
        <taxon>Kitasatosporales</taxon>
        <taxon>Streptomycetaceae</taxon>
        <taxon>Streptomyces</taxon>
    </lineage>
</organism>
<evidence type="ECO:0008006" key="3">
    <source>
        <dbReference type="Google" id="ProtNLM"/>
    </source>
</evidence>
<evidence type="ECO:0000313" key="1">
    <source>
        <dbReference type="EMBL" id="MFH7597814.1"/>
    </source>
</evidence>
<keyword evidence="2" id="KW-1185">Reference proteome</keyword>
<dbReference type="EMBL" id="JBBDHD010000062">
    <property type="protein sequence ID" value="MFH7597814.1"/>
    <property type="molecule type" value="Genomic_DNA"/>
</dbReference>
<dbReference type="Proteomes" id="UP001610631">
    <property type="component" value="Unassembled WGS sequence"/>
</dbReference>
<sequence length="175" mass="17652">MRRGSHRGHGSPGRAARTARVLLAPVLAALLLGAGTDGSGETVSLDGDHPGERLDVTLTRVVDPAGPAPAPGADRLVAVGLRLENTGTVPYEDSPAPSAHLLDTTGRRFTGLGGAADLDGAADAGPALPDTVTLAPGRSAAGYVVFRLPREARPAAVQFALDSGLGSDVAHWSLS</sequence>